<feature type="signal peptide" evidence="1">
    <location>
        <begin position="1"/>
        <end position="23"/>
    </location>
</feature>
<dbReference type="EMBL" id="QLNQ01000018">
    <property type="protein sequence ID" value="RCK65920.1"/>
    <property type="molecule type" value="Genomic_DNA"/>
</dbReference>
<evidence type="ECO:0000313" key="3">
    <source>
        <dbReference type="Proteomes" id="UP000253472"/>
    </source>
</evidence>
<dbReference type="AlphaFoldDB" id="A0A367YJP6"/>
<comment type="caution">
    <text evidence="2">The sequence shown here is derived from an EMBL/GenBank/DDBJ whole genome shotgun (WGS) entry which is preliminary data.</text>
</comment>
<protein>
    <submittedName>
        <fullName evidence="2">Uncharacterized protein</fullName>
    </submittedName>
</protein>
<accession>A0A367YJP6</accession>
<organism evidence="2 3">
    <name type="scientific">Candida viswanathii</name>
    <dbReference type="NCBI Taxonomy" id="5486"/>
    <lineage>
        <taxon>Eukaryota</taxon>
        <taxon>Fungi</taxon>
        <taxon>Dikarya</taxon>
        <taxon>Ascomycota</taxon>
        <taxon>Saccharomycotina</taxon>
        <taxon>Pichiomycetes</taxon>
        <taxon>Debaryomycetaceae</taxon>
        <taxon>Candida/Lodderomyces clade</taxon>
        <taxon>Candida</taxon>
    </lineage>
</organism>
<keyword evidence="1" id="KW-0732">Signal</keyword>
<keyword evidence="3" id="KW-1185">Reference proteome</keyword>
<sequence>MTSCGKLVVWLPVYELCVLHLHGCPIWTGIEEVDSREIMRVVGEDQWYRPNVGTMSSSLAGLLTRSTGRLGVVSATLVLHHTTQPQKVKLTHQAS</sequence>
<dbReference type="Proteomes" id="UP000253472">
    <property type="component" value="Unassembled WGS sequence"/>
</dbReference>
<gene>
    <name evidence="2" type="ORF">Cantr_01817</name>
</gene>
<evidence type="ECO:0000313" key="2">
    <source>
        <dbReference type="EMBL" id="RCK65920.1"/>
    </source>
</evidence>
<evidence type="ECO:0000256" key="1">
    <source>
        <dbReference type="SAM" id="SignalP"/>
    </source>
</evidence>
<name>A0A367YJP6_9ASCO</name>
<reference evidence="2 3" key="1">
    <citation type="submission" date="2018-06" db="EMBL/GenBank/DDBJ databases">
        <title>Whole genome sequencing of Candida tropicalis (genome annotated by CSBL at Korea University).</title>
        <authorList>
            <person name="Ahn J."/>
        </authorList>
    </citation>
    <scope>NUCLEOTIDE SEQUENCE [LARGE SCALE GENOMIC DNA]</scope>
    <source>
        <strain evidence="2 3">ATCC 20962</strain>
    </source>
</reference>
<feature type="chain" id="PRO_5016752329" evidence="1">
    <location>
        <begin position="24"/>
        <end position="95"/>
    </location>
</feature>
<proteinExistence type="predicted"/>